<gene>
    <name evidence="7" type="ORF">FYJ35_12150</name>
</gene>
<dbReference type="PANTHER" id="PTHR43649:SF33">
    <property type="entry name" value="POLYGALACTURONAN_RHAMNOGALACTURONAN-BINDING PROTEIN YTCQ"/>
    <property type="match status" value="1"/>
</dbReference>
<dbReference type="InterPro" id="IPR050490">
    <property type="entry name" value="Bact_solute-bd_prot1"/>
</dbReference>
<evidence type="ECO:0000256" key="1">
    <source>
        <dbReference type="ARBA" id="ARBA00022475"/>
    </source>
</evidence>
<accession>A0A6L5X685</accession>
<protein>
    <submittedName>
        <fullName evidence="7">Extracellular solute-binding protein</fullName>
    </submittedName>
</protein>
<name>A0A6L5X685_9FIRM</name>
<comment type="caution">
    <text evidence="7">The sequence shown here is derived from an EMBL/GenBank/DDBJ whole genome shotgun (WGS) entry which is preliminary data.</text>
</comment>
<sequence>MKRRATALAVAAVMAMSMGMTAFAGETEGAASSDLAADITLWTYPVGGYGNSENVDGLIKAFNEKYPNVNVTVEYLDYTNGDDQVNTAIEGGQAPDLVLEGPERLVANWGARGLMVDLSDLFADDASSDLYENVSAACKSSDGKYYEYPLCMVAHCMAVNETIFKNADALQYLDIDNHTWSTENFFKAVQAVYDSGQENVAAVYCAGQGGDQGTRALVNNLYGGTFTNAEHTEYTVDSPENAKALQALVDQKGINFDASLVGGDEIQLFRNGTLAVSFCWNAAQQNNTDNGEAGKTNNGDNIIPMQFPTEDGSAAKLCGGIWGFGIFDNGDADKIAASKEFIRFICNDPDQAKESVKVSSFFPVHTKMTGVYDGTDIADTMTMFTEKFMPAMGDYYQVVPGWTEARTAWWNMLQNIGNGADIQSELTAFQKTANEAAKA</sequence>
<keyword evidence="2 6" id="KW-0732">Signal</keyword>
<dbReference type="AlphaFoldDB" id="A0A6L5X685"/>
<dbReference type="Proteomes" id="UP000481852">
    <property type="component" value="Unassembled WGS sequence"/>
</dbReference>
<evidence type="ECO:0000256" key="5">
    <source>
        <dbReference type="ARBA" id="ARBA00023288"/>
    </source>
</evidence>
<dbReference type="InterPro" id="IPR006059">
    <property type="entry name" value="SBP"/>
</dbReference>
<dbReference type="RefSeq" id="WP_154526952.1">
    <property type="nucleotide sequence ID" value="NZ_JAQYJL010000007.1"/>
</dbReference>
<feature type="chain" id="PRO_5026895658" evidence="6">
    <location>
        <begin position="25"/>
        <end position="439"/>
    </location>
</feature>
<evidence type="ECO:0000256" key="4">
    <source>
        <dbReference type="ARBA" id="ARBA00023139"/>
    </source>
</evidence>
<dbReference type="SUPFAM" id="SSF53850">
    <property type="entry name" value="Periplasmic binding protein-like II"/>
    <property type="match status" value="1"/>
</dbReference>
<proteinExistence type="predicted"/>
<dbReference type="Gene3D" id="3.40.190.10">
    <property type="entry name" value="Periplasmic binding protein-like II"/>
    <property type="match status" value="1"/>
</dbReference>
<keyword evidence="4" id="KW-0564">Palmitate</keyword>
<evidence type="ECO:0000256" key="6">
    <source>
        <dbReference type="SAM" id="SignalP"/>
    </source>
</evidence>
<dbReference type="Pfam" id="PF13416">
    <property type="entry name" value="SBP_bac_8"/>
    <property type="match status" value="1"/>
</dbReference>
<keyword evidence="1" id="KW-1003">Cell membrane</keyword>
<evidence type="ECO:0000256" key="3">
    <source>
        <dbReference type="ARBA" id="ARBA00023136"/>
    </source>
</evidence>
<reference evidence="7 8" key="1">
    <citation type="submission" date="2019-08" db="EMBL/GenBank/DDBJ databases">
        <title>In-depth cultivation of the pig gut microbiome towards novel bacterial diversity and tailored functional studies.</title>
        <authorList>
            <person name="Wylensek D."/>
            <person name="Hitch T.C.A."/>
            <person name="Clavel T."/>
        </authorList>
    </citation>
    <scope>NUCLEOTIDE SEQUENCE [LARGE SCALE GENOMIC DNA]</scope>
    <source>
        <strain evidence="7 8">Oil+RF-744-WCA-WT-11</strain>
    </source>
</reference>
<feature type="signal peptide" evidence="6">
    <location>
        <begin position="1"/>
        <end position="24"/>
    </location>
</feature>
<evidence type="ECO:0000313" key="8">
    <source>
        <dbReference type="Proteomes" id="UP000481852"/>
    </source>
</evidence>
<keyword evidence="3" id="KW-0472">Membrane</keyword>
<organism evidence="7 8">
    <name type="scientific">Porcincola intestinalis</name>
    <dbReference type="NCBI Taxonomy" id="2606632"/>
    <lineage>
        <taxon>Bacteria</taxon>
        <taxon>Bacillati</taxon>
        <taxon>Bacillota</taxon>
        <taxon>Clostridia</taxon>
        <taxon>Lachnospirales</taxon>
        <taxon>Lachnospiraceae</taxon>
        <taxon>Porcincola</taxon>
    </lineage>
</organism>
<evidence type="ECO:0000256" key="2">
    <source>
        <dbReference type="ARBA" id="ARBA00022729"/>
    </source>
</evidence>
<keyword evidence="8" id="KW-1185">Reference proteome</keyword>
<keyword evidence="5" id="KW-0449">Lipoprotein</keyword>
<dbReference type="PANTHER" id="PTHR43649">
    <property type="entry name" value="ARABINOSE-BINDING PROTEIN-RELATED"/>
    <property type="match status" value="1"/>
</dbReference>
<evidence type="ECO:0000313" key="7">
    <source>
        <dbReference type="EMBL" id="MSS15770.1"/>
    </source>
</evidence>
<dbReference type="EMBL" id="VULZ01000015">
    <property type="protein sequence ID" value="MSS15770.1"/>
    <property type="molecule type" value="Genomic_DNA"/>
</dbReference>